<dbReference type="EMBL" id="MPUH01000740">
    <property type="protein sequence ID" value="OMJ74599.1"/>
    <property type="molecule type" value="Genomic_DNA"/>
</dbReference>
<comment type="caution">
    <text evidence="2">The sequence shown here is derived from an EMBL/GenBank/DDBJ whole genome shotgun (WGS) entry which is preliminary data.</text>
</comment>
<feature type="domain" description="DOMON" evidence="1">
    <location>
        <begin position="22"/>
        <end position="148"/>
    </location>
</feature>
<gene>
    <name evidence="2" type="ORF">SteCoe_26417</name>
</gene>
<evidence type="ECO:0000313" key="2">
    <source>
        <dbReference type="EMBL" id="OMJ74599.1"/>
    </source>
</evidence>
<dbReference type="InterPro" id="IPR045266">
    <property type="entry name" value="DOH_DOMON"/>
</dbReference>
<sequence length="204" mass="23516">MVITFLLFLNSVKATVNIILNQNLTLMWDTDTNNNLRNYTLSVNVSAYSDNRWVGIGFKINTNDLTMSEADIIVFYMGETNKCQDRYSASPATEPTLDLIQDVNCSDRRKFDNEIKYYWKKPLRTNDKDDITLNGDDKAELNILWAFGDLDFDRKILAHGNKTYQRGSYIYKPSVPIIPNVNFSPNSFDILNGFLTLFFMGIIF</sequence>
<dbReference type="AlphaFoldDB" id="A0A1R2BCV8"/>
<accession>A0A1R2BCV8</accession>
<keyword evidence="3" id="KW-1185">Reference proteome</keyword>
<reference evidence="2 3" key="1">
    <citation type="submission" date="2016-11" db="EMBL/GenBank/DDBJ databases">
        <title>The macronuclear genome of Stentor coeruleus: a giant cell with tiny introns.</title>
        <authorList>
            <person name="Slabodnick M."/>
            <person name="Ruby J.G."/>
            <person name="Reiff S.B."/>
            <person name="Swart E.C."/>
            <person name="Gosai S."/>
            <person name="Prabakaran S."/>
            <person name="Witkowska E."/>
            <person name="Larue G.E."/>
            <person name="Fisher S."/>
            <person name="Freeman R.M."/>
            <person name="Gunawardena J."/>
            <person name="Chu W."/>
            <person name="Stover N.A."/>
            <person name="Gregory B.D."/>
            <person name="Nowacki M."/>
            <person name="Derisi J."/>
            <person name="Roy S.W."/>
            <person name="Marshall W.F."/>
            <person name="Sood P."/>
        </authorList>
    </citation>
    <scope>NUCLEOTIDE SEQUENCE [LARGE SCALE GENOMIC DNA]</scope>
    <source>
        <strain evidence="2">WM001</strain>
    </source>
</reference>
<dbReference type="InterPro" id="IPR005018">
    <property type="entry name" value="DOMON_domain"/>
</dbReference>
<dbReference type="PROSITE" id="PS50836">
    <property type="entry name" value="DOMON"/>
    <property type="match status" value="1"/>
</dbReference>
<evidence type="ECO:0000259" key="1">
    <source>
        <dbReference type="PROSITE" id="PS50836"/>
    </source>
</evidence>
<evidence type="ECO:0000313" key="3">
    <source>
        <dbReference type="Proteomes" id="UP000187209"/>
    </source>
</evidence>
<dbReference type="Proteomes" id="UP000187209">
    <property type="component" value="Unassembled WGS sequence"/>
</dbReference>
<protein>
    <recommendedName>
        <fullName evidence="1">DOMON domain-containing protein</fullName>
    </recommendedName>
</protein>
<proteinExistence type="predicted"/>
<dbReference type="CDD" id="cd09631">
    <property type="entry name" value="DOMON_DOH"/>
    <property type="match status" value="1"/>
</dbReference>
<dbReference type="SMART" id="SM00664">
    <property type="entry name" value="DoH"/>
    <property type="match status" value="1"/>
</dbReference>
<organism evidence="2 3">
    <name type="scientific">Stentor coeruleus</name>
    <dbReference type="NCBI Taxonomy" id="5963"/>
    <lineage>
        <taxon>Eukaryota</taxon>
        <taxon>Sar</taxon>
        <taxon>Alveolata</taxon>
        <taxon>Ciliophora</taxon>
        <taxon>Postciliodesmatophora</taxon>
        <taxon>Heterotrichea</taxon>
        <taxon>Heterotrichida</taxon>
        <taxon>Stentoridae</taxon>
        <taxon>Stentor</taxon>
    </lineage>
</organism>
<name>A0A1R2BCV8_9CILI</name>
<dbReference type="Pfam" id="PF03351">
    <property type="entry name" value="DOMON"/>
    <property type="match status" value="1"/>
</dbReference>